<dbReference type="Pfam" id="PF00098">
    <property type="entry name" value="zf-CCHC"/>
    <property type="match status" value="1"/>
</dbReference>
<comment type="caution">
    <text evidence="3">The sequence shown here is derived from an EMBL/GenBank/DDBJ whole genome shotgun (WGS) entry which is preliminary data.</text>
</comment>
<dbReference type="EMBL" id="JAUUTY010000006">
    <property type="protein sequence ID" value="KAK1618825.1"/>
    <property type="molecule type" value="Genomic_DNA"/>
</dbReference>
<dbReference type="PROSITE" id="PS50158">
    <property type="entry name" value="ZF_CCHC"/>
    <property type="match status" value="1"/>
</dbReference>
<dbReference type="GO" id="GO:0003676">
    <property type="term" value="F:nucleic acid binding"/>
    <property type="evidence" value="ECO:0007669"/>
    <property type="project" value="InterPro"/>
</dbReference>
<reference evidence="3" key="1">
    <citation type="submission" date="2023-07" db="EMBL/GenBank/DDBJ databases">
        <title>A chromosome-level genome assembly of Lolium multiflorum.</title>
        <authorList>
            <person name="Chen Y."/>
            <person name="Copetti D."/>
            <person name="Kolliker R."/>
            <person name="Studer B."/>
        </authorList>
    </citation>
    <scope>NUCLEOTIDE SEQUENCE</scope>
    <source>
        <strain evidence="3">02402/16</strain>
        <tissue evidence="3">Leaf</tissue>
    </source>
</reference>
<keyword evidence="4" id="KW-1185">Reference proteome</keyword>
<evidence type="ECO:0000313" key="4">
    <source>
        <dbReference type="Proteomes" id="UP001231189"/>
    </source>
</evidence>
<dbReference type="SMART" id="SM00343">
    <property type="entry name" value="ZnF_C2HC"/>
    <property type="match status" value="1"/>
</dbReference>
<accession>A0AAD8RC83</accession>
<protein>
    <recommendedName>
        <fullName evidence="2">CCHC-type domain-containing protein</fullName>
    </recommendedName>
</protein>
<dbReference type="SUPFAM" id="SSF57756">
    <property type="entry name" value="Retrovirus zinc finger-like domains"/>
    <property type="match status" value="1"/>
</dbReference>
<dbReference type="InterPro" id="IPR036875">
    <property type="entry name" value="Znf_CCHC_sf"/>
</dbReference>
<feature type="domain" description="CCHC-type" evidence="2">
    <location>
        <begin position="13"/>
        <end position="28"/>
    </location>
</feature>
<dbReference type="AlphaFoldDB" id="A0AAD8RC83"/>
<dbReference type="Proteomes" id="UP001231189">
    <property type="component" value="Unassembled WGS sequence"/>
</dbReference>
<proteinExistence type="predicted"/>
<evidence type="ECO:0000259" key="2">
    <source>
        <dbReference type="PROSITE" id="PS50158"/>
    </source>
</evidence>
<organism evidence="3 4">
    <name type="scientific">Lolium multiflorum</name>
    <name type="common">Italian ryegrass</name>
    <name type="synonym">Lolium perenne subsp. multiflorum</name>
    <dbReference type="NCBI Taxonomy" id="4521"/>
    <lineage>
        <taxon>Eukaryota</taxon>
        <taxon>Viridiplantae</taxon>
        <taxon>Streptophyta</taxon>
        <taxon>Embryophyta</taxon>
        <taxon>Tracheophyta</taxon>
        <taxon>Spermatophyta</taxon>
        <taxon>Magnoliopsida</taxon>
        <taxon>Liliopsida</taxon>
        <taxon>Poales</taxon>
        <taxon>Poaceae</taxon>
        <taxon>BOP clade</taxon>
        <taxon>Pooideae</taxon>
        <taxon>Poodae</taxon>
        <taxon>Poeae</taxon>
        <taxon>Poeae Chloroplast Group 2 (Poeae type)</taxon>
        <taxon>Loliodinae</taxon>
        <taxon>Loliinae</taxon>
        <taxon>Lolium</taxon>
    </lineage>
</organism>
<evidence type="ECO:0000313" key="3">
    <source>
        <dbReference type="EMBL" id="KAK1618825.1"/>
    </source>
</evidence>
<keyword evidence="1" id="KW-0863">Zinc-finger</keyword>
<dbReference type="Gene3D" id="4.10.60.10">
    <property type="entry name" value="Zinc finger, CCHC-type"/>
    <property type="match status" value="1"/>
</dbReference>
<dbReference type="GO" id="GO:0008270">
    <property type="term" value="F:zinc ion binding"/>
    <property type="evidence" value="ECO:0007669"/>
    <property type="project" value="UniProtKB-KW"/>
</dbReference>
<keyword evidence="1" id="KW-0479">Metal-binding</keyword>
<evidence type="ECO:0000256" key="1">
    <source>
        <dbReference type="PROSITE-ProRule" id="PRU00047"/>
    </source>
</evidence>
<name>A0AAD8RC83_LOLMU</name>
<sequence>MKPKNGPKPDAECYYCKEKGHWKRNCSKYLADLKSSLVKKKKEELEYGMEFDVLFEVPDGIPDITRSSVLEGLHLPWSANPRRGVQGGLHLGGRPPPLMEGWESHLGGSPTLGKFPYYMEGFGLGSYSKTCSPTLVGSTYIMRGQGEGAGHPKTTRWPHPIVDGAPLSQTLAAPSLLHLSRTLSEAPPEISTATATTPSCYRIQGVATTSAARWNGEKDVVFINTERVTEYGCCPIVAP</sequence>
<dbReference type="InterPro" id="IPR001878">
    <property type="entry name" value="Znf_CCHC"/>
</dbReference>
<gene>
    <name evidence="3" type="ORF">QYE76_024342</name>
</gene>
<keyword evidence="1" id="KW-0862">Zinc</keyword>